<evidence type="ECO:0000256" key="1">
    <source>
        <dbReference type="ARBA" id="ARBA00004651"/>
    </source>
</evidence>
<evidence type="ECO:0000256" key="12">
    <source>
        <dbReference type="ARBA" id="ARBA00033708"/>
    </source>
</evidence>
<keyword evidence="7 14" id="KW-1133">Transmembrane helix</keyword>
<dbReference type="GO" id="GO:0005886">
    <property type="term" value="C:plasma membrane"/>
    <property type="evidence" value="ECO:0007669"/>
    <property type="project" value="UniProtKB-SubCell"/>
</dbReference>
<protein>
    <submittedName>
        <fullName evidence="15">Sodium/pantothenate symporter</fullName>
    </submittedName>
</protein>
<comment type="similarity">
    <text evidence="2 13">Belongs to the sodium:solute symporter (SSF) (TC 2.A.21) family.</text>
</comment>
<feature type="transmembrane region" description="Helical" evidence="14">
    <location>
        <begin position="275"/>
        <end position="301"/>
    </location>
</feature>
<feature type="transmembrane region" description="Helical" evidence="14">
    <location>
        <begin position="448"/>
        <end position="470"/>
    </location>
</feature>
<evidence type="ECO:0000256" key="8">
    <source>
        <dbReference type="ARBA" id="ARBA00023053"/>
    </source>
</evidence>
<feature type="transmembrane region" description="Helical" evidence="14">
    <location>
        <begin position="190"/>
        <end position="215"/>
    </location>
</feature>
<reference evidence="15 16" key="1">
    <citation type="submission" date="2018-03" db="EMBL/GenBank/DDBJ databases">
        <title>Genome sequence of Moorella stamsii DSM 26217.</title>
        <authorList>
            <person name="Poehlein A."/>
            <person name="Daniel R."/>
        </authorList>
    </citation>
    <scope>NUCLEOTIDE SEQUENCE [LARGE SCALE GENOMIC DNA]</scope>
    <source>
        <strain evidence="16">DSM 26217</strain>
    </source>
</reference>
<feature type="transmembrane region" description="Helical" evidence="14">
    <location>
        <begin position="235"/>
        <end position="254"/>
    </location>
</feature>
<proteinExistence type="inferred from homology"/>
<dbReference type="InterPro" id="IPR038377">
    <property type="entry name" value="Na/Glc_symporter_sf"/>
</dbReference>
<feature type="transmembrane region" description="Helical" evidence="14">
    <location>
        <begin position="157"/>
        <end position="178"/>
    </location>
</feature>
<feature type="transmembrane region" description="Helical" evidence="14">
    <location>
        <begin position="45"/>
        <end position="71"/>
    </location>
</feature>
<dbReference type="InterPro" id="IPR050277">
    <property type="entry name" value="Sodium:Solute_Symporter"/>
</dbReference>
<dbReference type="EMBL" id="PVXL01000040">
    <property type="protein sequence ID" value="PRR73418.1"/>
    <property type="molecule type" value="Genomic_DNA"/>
</dbReference>
<feature type="transmembrane region" description="Helical" evidence="14">
    <location>
        <begin position="124"/>
        <end position="151"/>
    </location>
</feature>
<evidence type="ECO:0000313" key="15">
    <source>
        <dbReference type="EMBL" id="PRR73418.1"/>
    </source>
</evidence>
<keyword evidence="4" id="KW-1003">Cell membrane</keyword>
<dbReference type="GO" id="GO:0015293">
    <property type="term" value="F:symporter activity"/>
    <property type="evidence" value="ECO:0007669"/>
    <property type="project" value="UniProtKB-KW"/>
</dbReference>
<feature type="transmembrane region" description="Helical" evidence="14">
    <location>
        <begin position="321"/>
        <end position="351"/>
    </location>
</feature>
<keyword evidence="6" id="KW-0769">Symport</keyword>
<dbReference type="PANTHER" id="PTHR48086">
    <property type="entry name" value="SODIUM/PROLINE SYMPORTER-RELATED"/>
    <property type="match status" value="1"/>
</dbReference>
<feature type="transmembrane region" description="Helical" evidence="14">
    <location>
        <begin position="423"/>
        <end position="442"/>
    </location>
</feature>
<evidence type="ECO:0000256" key="5">
    <source>
        <dbReference type="ARBA" id="ARBA00022692"/>
    </source>
</evidence>
<keyword evidence="8" id="KW-0915">Sodium</keyword>
<keyword evidence="9" id="KW-0406">Ion transport</keyword>
<keyword evidence="3" id="KW-0813">Transport</keyword>
<name>A0A9X7P6E4_9FIRM</name>
<feature type="transmembrane region" description="Helical" evidence="14">
    <location>
        <begin position="6"/>
        <end position="24"/>
    </location>
</feature>
<sequence length="494" mass="52509">MNAIWVYLAIGLYIVVGMAVAFAARRGLGQGGHSMVDFFLANRTLGPFVNALTYSATTYSAFMMVGLAGLTYQAGVGAMGVELIYLSGLMLAVFFGPRFWLAAKERGYVTPAEMLGDRYESRAVAAIAALASIIFLIPFCAVQLMGIAYLMQGLSKGVIPFAAGVILATLLAVAWVWIGGLRSVAWTDALQAMIMMVTALSISLFVVYGEIGGFGKLFARLGSEYPKWLTVPGPGYFKFRTFLGLALPWLFYCVTMPHVSQRLFVPASLRGMRGMVVGFCIFGFIYTVISITWGFAARVLLPNLPNADMATPTLLGSTSVPLVLALIAMVGITSAAVSTVDSVLLTVSSLFARDIYGNLKAGASEARQLQVGHWVIPIMSVAALLFAFLKLDLIAVLSIASAAGLLVTMPAIFGTFFWKRGTAAGTVASMVVGAVLVIWFELGKLEPLGLWPGVWGLIVAAVLFVVVSAVTEPPKGGAAFVDGVNATLREKNVL</sequence>
<evidence type="ECO:0000256" key="11">
    <source>
        <dbReference type="ARBA" id="ARBA00023201"/>
    </source>
</evidence>
<evidence type="ECO:0000313" key="16">
    <source>
        <dbReference type="Proteomes" id="UP000239430"/>
    </source>
</evidence>
<evidence type="ECO:0000256" key="13">
    <source>
        <dbReference type="RuleBase" id="RU362091"/>
    </source>
</evidence>
<dbReference type="RefSeq" id="WP_054938054.1">
    <property type="nucleotide sequence ID" value="NZ_PVXL01000040.1"/>
</dbReference>
<evidence type="ECO:0000256" key="6">
    <source>
        <dbReference type="ARBA" id="ARBA00022847"/>
    </source>
</evidence>
<evidence type="ECO:0000256" key="9">
    <source>
        <dbReference type="ARBA" id="ARBA00023065"/>
    </source>
</evidence>
<keyword evidence="16" id="KW-1185">Reference proteome</keyword>
<dbReference type="GO" id="GO:0006814">
    <property type="term" value="P:sodium ion transport"/>
    <property type="evidence" value="ECO:0007669"/>
    <property type="project" value="UniProtKB-KW"/>
</dbReference>
<dbReference type="InterPro" id="IPR001734">
    <property type="entry name" value="Na/solute_symporter"/>
</dbReference>
<gene>
    <name evidence="15" type="primary">panF</name>
    <name evidence="15" type="ORF">MOST_12660</name>
</gene>
<feature type="transmembrane region" description="Helical" evidence="14">
    <location>
        <begin position="371"/>
        <end position="389"/>
    </location>
</feature>
<evidence type="ECO:0000256" key="10">
    <source>
        <dbReference type="ARBA" id="ARBA00023136"/>
    </source>
</evidence>
<dbReference type="Gene3D" id="1.20.1730.10">
    <property type="entry name" value="Sodium/glucose cotransporter"/>
    <property type="match status" value="1"/>
</dbReference>
<evidence type="ECO:0000256" key="4">
    <source>
        <dbReference type="ARBA" id="ARBA00022475"/>
    </source>
</evidence>
<dbReference type="PROSITE" id="PS50283">
    <property type="entry name" value="NA_SOLUT_SYMP_3"/>
    <property type="match status" value="1"/>
</dbReference>
<comment type="catalytic activity">
    <reaction evidence="12">
        <text>L-proline(in) + Na(+)(in) = L-proline(out) + Na(+)(out)</text>
        <dbReference type="Rhea" id="RHEA:28967"/>
        <dbReference type="ChEBI" id="CHEBI:29101"/>
        <dbReference type="ChEBI" id="CHEBI:60039"/>
    </reaction>
</comment>
<comment type="caution">
    <text evidence="15">The sequence shown here is derived from an EMBL/GenBank/DDBJ whole genome shotgun (WGS) entry which is preliminary data.</text>
</comment>
<evidence type="ECO:0000256" key="3">
    <source>
        <dbReference type="ARBA" id="ARBA00022448"/>
    </source>
</evidence>
<dbReference type="AlphaFoldDB" id="A0A9X7P6E4"/>
<dbReference type="Proteomes" id="UP000239430">
    <property type="component" value="Unassembled WGS sequence"/>
</dbReference>
<evidence type="ECO:0000256" key="7">
    <source>
        <dbReference type="ARBA" id="ARBA00022989"/>
    </source>
</evidence>
<keyword evidence="11" id="KW-0739">Sodium transport</keyword>
<comment type="subcellular location">
    <subcellularLocation>
        <location evidence="1">Cell membrane</location>
        <topology evidence="1">Multi-pass membrane protein</topology>
    </subcellularLocation>
</comment>
<accession>A0A9X7P6E4</accession>
<keyword evidence="10 14" id="KW-0472">Membrane</keyword>
<feature type="transmembrane region" description="Helical" evidence="14">
    <location>
        <begin position="83"/>
        <end position="103"/>
    </location>
</feature>
<dbReference type="PANTHER" id="PTHR48086:SF3">
    <property type="entry name" value="SODIUM_PROLINE SYMPORTER"/>
    <property type="match status" value="1"/>
</dbReference>
<organism evidence="15 16">
    <name type="scientific">Neomoorella stamsii</name>
    <dbReference type="NCBI Taxonomy" id="1266720"/>
    <lineage>
        <taxon>Bacteria</taxon>
        <taxon>Bacillati</taxon>
        <taxon>Bacillota</taxon>
        <taxon>Clostridia</taxon>
        <taxon>Neomoorellales</taxon>
        <taxon>Neomoorellaceae</taxon>
        <taxon>Neomoorella</taxon>
    </lineage>
</organism>
<feature type="transmembrane region" description="Helical" evidence="14">
    <location>
        <begin position="395"/>
        <end position="416"/>
    </location>
</feature>
<dbReference type="Pfam" id="PF00474">
    <property type="entry name" value="SSF"/>
    <property type="match status" value="1"/>
</dbReference>
<evidence type="ECO:0000256" key="2">
    <source>
        <dbReference type="ARBA" id="ARBA00006434"/>
    </source>
</evidence>
<dbReference type="CDD" id="cd10322">
    <property type="entry name" value="SLC5sbd"/>
    <property type="match status" value="1"/>
</dbReference>
<evidence type="ECO:0000256" key="14">
    <source>
        <dbReference type="SAM" id="Phobius"/>
    </source>
</evidence>
<keyword evidence="5 14" id="KW-0812">Transmembrane</keyword>